<dbReference type="PANTHER" id="PTHR12876">
    <property type="entry name" value="N4BP1-RELATED"/>
    <property type="match status" value="1"/>
</dbReference>
<sequence>MDRQQSNVERFLKLGYAYGDILRVLENMHHDAQTNDILEELLKTSRSANPSPPGSRTSSPQLVPRGCGSPQPHQEDTGGSAGLRPIVIDGSNVAMSHGNKQVFSCRGLQLAVKWFWDRGHRDITVFVPLWRKETPKPDTPITDQHILYELEQRNILVFTPSRCINGKRVVCYDDRYIVRLAFDCGGVIVSNDNYRDLQTEKPQWKKFIEERLLMYTFANNMFMPPDDPLGRNGPTLDNFLRKTPGPPEGKRVHCPYGKKCTYGVKCKYYHPERSNQSQLSVADELRAKTKPVLELDQPGNTRPCSPGQTVPSDGLSLRTSLSDYGHNGHFYISPPPTKAPSCQEDHPCRLSPSTQLDSRRDSSSPVHSRRSPTCQSLESDEAFGSLESSVSHLYVQEPESQELPQLCCRGPGSPQQSQCSTKHCCSSQRQCRDSHLPEGYYHGSARWLQAGHNHNAFRHHQHAHGHCPSYGEPARYTARRYAQPHAPWGAFSLDPSAHTNSEQRRSMRTQLGSMFPQSTVNMSELVPLIHRL</sequence>
<evidence type="ECO:0000256" key="2">
    <source>
        <dbReference type="ARBA" id="ARBA00010922"/>
    </source>
</evidence>
<dbReference type="InterPro" id="IPR051101">
    <property type="entry name" value="ZC3H12/N4BP1_RNase_Reg"/>
</dbReference>
<dbReference type="PROSITE" id="PS50103">
    <property type="entry name" value="ZF_C3H1"/>
    <property type="match status" value="1"/>
</dbReference>
<dbReference type="OrthoDB" id="392925at2759"/>
<dbReference type="GO" id="GO:0008270">
    <property type="term" value="F:zinc ion binding"/>
    <property type="evidence" value="ECO:0007669"/>
    <property type="project" value="UniProtKB-KW"/>
</dbReference>
<evidence type="ECO:0000256" key="4">
    <source>
        <dbReference type="ARBA" id="ARBA00022723"/>
    </source>
</evidence>
<evidence type="ECO:0000256" key="7">
    <source>
        <dbReference type="ARBA" id="ARBA00022801"/>
    </source>
</evidence>
<feature type="zinc finger region" description="C3H1-type" evidence="10">
    <location>
        <begin position="248"/>
        <end position="273"/>
    </location>
</feature>
<keyword evidence="3" id="KW-0540">Nuclease</keyword>
<evidence type="ECO:0000313" key="13">
    <source>
        <dbReference type="Ensembl" id="ENSPKIP00000001410.1"/>
    </source>
</evidence>
<evidence type="ECO:0000313" key="14">
    <source>
        <dbReference type="Proteomes" id="UP000261540"/>
    </source>
</evidence>
<keyword evidence="14" id="KW-1185">Reference proteome</keyword>
<dbReference type="GO" id="GO:0005634">
    <property type="term" value="C:nucleus"/>
    <property type="evidence" value="ECO:0007669"/>
    <property type="project" value="TreeGrafter"/>
</dbReference>
<comment type="cofactor">
    <cofactor evidence="1">
        <name>Mg(2+)</name>
        <dbReference type="ChEBI" id="CHEBI:18420"/>
    </cofactor>
</comment>
<dbReference type="Proteomes" id="UP000261540">
    <property type="component" value="Unplaced"/>
</dbReference>
<dbReference type="AlphaFoldDB" id="A0A3B3Q6Z4"/>
<dbReference type="GeneTree" id="ENSGT00940000155107"/>
<feature type="region of interest" description="Disordered" evidence="11">
    <location>
        <begin position="291"/>
        <end position="376"/>
    </location>
</feature>
<evidence type="ECO:0000256" key="5">
    <source>
        <dbReference type="ARBA" id="ARBA00022759"/>
    </source>
</evidence>
<evidence type="ECO:0000256" key="1">
    <source>
        <dbReference type="ARBA" id="ARBA00001946"/>
    </source>
</evidence>
<dbReference type="InterPro" id="IPR021869">
    <property type="entry name" value="RNase_Zc3h12_NYN"/>
</dbReference>
<evidence type="ECO:0000256" key="8">
    <source>
        <dbReference type="ARBA" id="ARBA00022833"/>
    </source>
</evidence>
<feature type="compositionally biased region" description="Polar residues" evidence="11">
    <location>
        <begin position="298"/>
        <end position="322"/>
    </location>
</feature>
<dbReference type="CDD" id="cd18729">
    <property type="entry name" value="PIN_Zc3h12-like"/>
    <property type="match status" value="1"/>
</dbReference>
<dbReference type="GO" id="GO:0036464">
    <property type="term" value="C:cytoplasmic ribonucleoprotein granule"/>
    <property type="evidence" value="ECO:0007669"/>
    <property type="project" value="TreeGrafter"/>
</dbReference>
<keyword evidence="5" id="KW-0255">Endonuclease</keyword>
<feature type="domain" description="C3H1-type" evidence="12">
    <location>
        <begin position="248"/>
        <end position="273"/>
    </location>
</feature>
<keyword evidence="4 10" id="KW-0479">Metal-binding</keyword>
<evidence type="ECO:0000256" key="11">
    <source>
        <dbReference type="SAM" id="MobiDB-lite"/>
    </source>
</evidence>
<name>A0A3B3Q6Z4_9TELE</name>
<evidence type="ECO:0000256" key="10">
    <source>
        <dbReference type="PROSITE-ProRule" id="PRU00723"/>
    </source>
</evidence>
<dbReference type="Pfam" id="PF18039">
    <property type="entry name" value="UBA_6"/>
    <property type="match status" value="1"/>
</dbReference>
<protein>
    <submittedName>
        <fullName evidence="13">Zinc finger CCCH-type containing 12A</fullName>
    </submittedName>
</protein>
<reference evidence="13" key="2">
    <citation type="submission" date="2025-09" db="UniProtKB">
        <authorList>
            <consortium name="Ensembl"/>
        </authorList>
    </citation>
    <scope>IDENTIFICATION</scope>
</reference>
<evidence type="ECO:0000256" key="3">
    <source>
        <dbReference type="ARBA" id="ARBA00022722"/>
    </source>
</evidence>
<dbReference type="GO" id="GO:0004521">
    <property type="term" value="F:RNA endonuclease activity"/>
    <property type="evidence" value="ECO:0007669"/>
    <property type="project" value="TreeGrafter"/>
</dbReference>
<dbReference type="InterPro" id="IPR040546">
    <property type="entry name" value="Rege-1_UBA-like"/>
</dbReference>
<accession>A0A3B3Q6Z4</accession>
<gene>
    <name evidence="13" type="primary">ZC3H12A</name>
</gene>
<dbReference type="Pfam" id="PF11977">
    <property type="entry name" value="RNase_Zc3h12a"/>
    <property type="match status" value="1"/>
</dbReference>
<evidence type="ECO:0000259" key="12">
    <source>
        <dbReference type="PROSITE" id="PS50103"/>
    </source>
</evidence>
<keyword evidence="7" id="KW-0378">Hydrolase</keyword>
<dbReference type="GO" id="GO:0016787">
    <property type="term" value="F:hydrolase activity"/>
    <property type="evidence" value="ECO:0007669"/>
    <property type="project" value="UniProtKB-KW"/>
</dbReference>
<dbReference type="STRING" id="1676925.ENSPKIP00000001410"/>
<evidence type="ECO:0000256" key="6">
    <source>
        <dbReference type="ARBA" id="ARBA00022771"/>
    </source>
</evidence>
<dbReference type="FunFam" id="3.40.50.11980:FF:000001">
    <property type="entry name" value="ZC3H12A isoform 1"/>
    <property type="match status" value="1"/>
</dbReference>
<keyword evidence="6 10" id="KW-0863">Zinc-finger</keyword>
<dbReference type="GO" id="GO:0003729">
    <property type="term" value="F:mRNA binding"/>
    <property type="evidence" value="ECO:0007669"/>
    <property type="project" value="TreeGrafter"/>
</dbReference>
<dbReference type="InterPro" id="IPR000571">
    <property type="entry name" value="Znf_CCCH"/>
</dbReference>
<evidence type="ECO:0000256" key="9">
    <source>
        <dbReference type="ARBA" id="ARBA00022842"/>
    </source>
</evidence>
<organism evidence="13 14">
    <name type="scientific">Paramormyrops kingsleyae</name>
    <dbReference type="NCBI Taxonomy" id="1676925"/>
    <lineage>
        <taxon>Eukaryota</taxon>
        <taxon>Metazoa</taxon>
        <taxon>Chordata</taxon>
        <taxon>Craniata</taxon>
        <taxon>Vertebrata</taxon>
        <taxon>Euteleostomi</taxon>
        <taxon>Actinopterygii</taxon>
        <taxon>Neopterygii</taxon>
        <taxon>Teleostei</taxon>
        <taxon>Osteoglossocephala</taxon>
        <taxon>Osteoglossomorpha</taxon>
        <taxon>Osteoglossiformes</taxon>
        <taxon>Mormyridae</taxon>
        <taxon>Paramormyrops</taxon>
    </lineage>
</organism>
<dbReference type="PANTHER" id="PTHR12876:SF11">
    <property type="entry name" value="RIBONUCLEASE ZC3H12D-RELATED"/>
    <property type="match status" value="1"/>
</dbReference>
<reference evidence="13" key="1">
    <citation type="submission" date="2025-08" db="UniProtKB">
        <authorList>
            <consortium name="Ensembl"/>
        </authorList>
    </citation>
    <scope>IDENTIFICATION</scope>
</reference>
<feature type="compositionally biased region" description="Polar residues" evidence="11">
    <location>
        <begin position="45"/>
        <end position="61"/>
    </location>
</feature>
<keyword evidence="9" id="KW-0460">Magnesium</keyword>
<feature type="compositionally biased region" description="Polar residues" evidence="11">
    <location>
        <begin position="363"/>
        <end position="376"/>
    </location>
</feature>
<keyword evidence="8 10" id="KW-0862">Zinc</keyword>
<feature type="region of interest" description="Disordered" evidence="11">
    <location>
        <begin position="45"/>
        <end position="82"/>
    </location>
</feature>
<proteinExistence type="inferred from homology"/>
<dbReference type="Gene3D" id="3.40.50.11980">
    <property type="match status" value="1"/>
</dbReference>
<dbReference type="Ensembl" id="ENSPKIT00000025329.1">
    <property type="protein sequence ID" value="ENSPKIP00000001410.1"/>
    <property type="gene ID" value="ENSPKIG00000019720.1"/>
</dbReference>
<comment type="similarity">
    <text evidence="2">Belongs to the ZC3H12 family.</text>
</comment>